<proteinExistence type="predicted"/>
<dbReference type="Proteomes" id="UP000663929">
    <property type="component" value="Chromosome"/>
</dbReference>
<evidence type="ECO:0000313" key="1">
    <source>
        <dbReference type="EMBL" id="QTD49430.1"/>
    </source>
</evidence>
<evidence type="ECO:0000313" key="2">
    <source>
        <dbReference type="Proteomes" id="UP000663929"/>
    </source>
</evidence>
<sequence>MDIWAWLRNEEEVLRRRGAHRLANLIFAVPQWVRANQIDRVRQTLSEAILLARQEKNPWLELYFRHWLMQGVVIRQFNVAEHMTEVIRLMEFAHREETRDCPQAICVVQDVCWAYDIRDHLGFAPDRARVAAEALARIDASWPCFTCIGSELISALRDAGQVALAQSELSRLEALAASNGQGSGAPTFAIDTFWNMVALGRFREAWQLNEAHEASEPDAWFSIAKEIRRARCLVGLDRVETASEVLPEFCRIASLVELYPTWMEVRYLLVRHGGVANATSTRRDFLQGFRRLLDLGALRYALEGAAYYAELALQAGLPYMAELASEAFASILPRLVRPLDAPSRLADLRLRIEAQKANLHFPKWVVQGDGPTSSDPEAVCDRLLHVLESSPGDVRLQTRLVSLFGELGYQAELGDWLARMVHRFPEDGHLFSLLGDHLFRSGHDDRLREACEKRVEDDVSDHHRATAHWFLANLAWRECAWERTLAHLKRIPSGHARYVESLLMRAAVYRKCGQYDAAFGCLADLEAADDRSAEWAWEGALVAAQVGNALDAKKFETFLRESGFACEERPTETVRIRGTGEQGGAFELAARRTGMVTALVCELAPPSSGLNFGDEVLVKPLRFTSDRGGHAAHDAVFGVESVPATRSVPTFPIFGVDPGNQALAELERIVVDAGGALARDEDASSETCFHPQTCEELPALYGRFAILPEAPWRAFHKRLLRATATYAHPLMWPQLAWALNLVDLVAHWHRLAVRYQLNWVESFERDSCKGGT</sequence>
<dbReference type="Gene3D" id="1.25.40.10">
    <property type="entry name" value="Tetratricopeptide repeat domain"/>
    <property type="match status" value="1"/>
</dbReference>
<dbReference type="KEGG" id="scor:J3U87_27915"/>
<dbReference type="SUPFAM" id="SSF48452">
    <property type="entry name" value="TPR-like"/>
    <property type="match status" value="1"/>
</dbReference>
<keyword evidence="2" id="KW-1185">Reference proteome</keyword>
<organism evidence="1 2">
    <name type="scientific">Sulfidibacter corallicola</name>
    <dbReference type="NCBI Taxonomy" id="2818388"/>
    <lineage>
        <taxon>Bacteria</taxon>
        <taxon>Pseudomonadati</taxon>
        <taxon>Acidobacteriota</taxon>
        <taxon>Holophagae</taxon>
        <taxon>Acanthopleuribacterales</taxon>
        <taxon>Acanthopleuribacteraceae</taxon>
        <taxon>Sulfidibacter</taxon>
    </lineage>
</organism>
<dbReference type="EMBL" id="CP071793">
    <property type="protein sequence ID" value="QTD49430.1"/>
    <property type="molecule type" value="Genomic_DNA"/>
</dbReference>
<accession>A0A8A4TIQ4</accession>
<dbReference type="AlphaFoldDB" id="A0A8A4TIQ4"/>
<gene>
    <name evidence="1" type="ORF">J3U87_27915</name>
</gene>
<name>A0A8A4TIQ4_SULCO</name>
<evidence type="ECO:0008006" key="3">
    <source>
        <dbReference type="Google" id="ProtNLM"/>
    </source>
</evidence>
<dbReference type="InterPro" id="IPR011990">
    <property type="entry name" value="TPR-like_helical_dom_sf"/>
</dbReference>
<reference evidence="1" key="1">
    <citation type="submission" date="2021-03" db="EMBL/GenBank/DDBJ databases">
        <title>Acanthopleuribacteraceae sp. M133.</title>
        <authorList>
            <person name="Wang G."/>
        </authorList>
    </citation>
    <scope>NUCLEOTIDE SEQUENCE</scope>
    <source>
        <strain evidence="1">M133</strain>
    </source>
</reference>
<dbReference type="RefSeq" id="WP_237379064.1">
    <property type="nucleotide sequence ID" value="NZ_CP071793.1"/>
</dbReference>
<protein>
    <recommendedName>
        <fullName evidence="3">Tetratricopeptide repeat protein</fullName>
    </recommendedName>
</protein>